<dbReference type="InterPro" id="IPR036259">
    <property type="entry name" value="MFS_trans_sf"/>
</dbReference>
<feature type="transmembrane region" description="Helical" evidence="3">
    <location>
        <begin position="197"/>
        <end position="220"/>
    </location>
</feature>
<proteinExistence type="predicted"/>
<dbReference type="GeneID" id="92099131"/>
<keyword evidence="1" id="KW-0813">Transport</keyword>
<name>A0ABR1SU88_9PEZI</name>
<evidence type="ECO:0000313" key="5">
    <source>
        <dbReference type="Proteomes" id="UP001480595"/>
    </source>
</evidence>
<dbReference type="InterPro" id="IPR050814">
    <property type="entry name" value="Myo-inositol_Transporter"/>
</dbReference>
<organism evidence="4 5">
    <name type="scientific">Apiospora phragmitis</name>
    <dbReference type="NCBI Taxonomy" id="2905665"/>
    <lineage>
        <taxon>Eukaryota</taxon>
        <taxon>Fungi</taxon>
        <taxon>Dikarya</taxon>
        <taxon>Ascomycota</taxon>
        <taxon>Pezizomycotina</taxon>
        <taxon>Sordariomycetes</taxon>
        <taxon>Xylariomycetidae</taxon>
        <taxon>Amphisphaeriales</taxon>
        <taxon>Apiosporaceae</taxon>
        <taxon>Apiospora</taxon>
    </lineage>
</organism>
<reference evidence="4 5" key="1">
    <citation type="submission" date="2023-01" db="EMBL/GenBank/DDBJ databases">
        <title>Analysis of 21 Apiospora genomes using comparative genomics revels a genus with tremendous synthesis potential of carbohydrate active enzymes and secondary metabolites.</title>
        <authorList>
            <person name="Sorensen T."/>
        </authorList>
    </citation>
    <scope>NUCLEOTIDE SEQUENCE [LARGE SCALE GENOMIC DNA]</scope>
    <source>
        <strain evidence="4 5">CBS 135458</strain>
    </source>
</reference>
<keyword evidence="5" id="KW-1185">Reference proteome</keyword>
<feature type="transmembrane region" description="Helical" evidence="3">
    <location>
        <begin position="226"/>
        <end position="246"/>
    </location>
</feature>
<keyword evidence="3" id="KW-0812">Transmembrane</keyword>
<dbReference type="PANTHER" id="PTHR48020">
    <property type="entry name" value="PROTON MYO-INOSITOL COTRANSPORTER"/>
    <property type="match status" value="1"/>
</dbReference>
<evidence type="ECO:0000256" key="2">
    <source>
        <dbReference type="SAM" id="MobiDB-lite"/>
    </source>
</evidence>
<sequence length="347" mass="38501">MADKDAATKLQALRHIYLIYKSVQLEEYSQDIDTESQREPIRRGLLSYLRGYLSEYANLVTVRRLRNALVNSSTVNLAQQLCGSSQCAGILLCHVSNPGDTPAIREAMFYSLGYAMLGAALSAALIKTRDVRVGIMTFFLYLFSAAYSPGLVADMSRSNPVHPGLRKPPSFASRSVESLIHVPNITTLFVTEKQQGCASAIAVNLLFAGFLTLFFPSIVYSLQDGGALGLFSGLNLLAFVLIFLLVEETKRRRSGEDLDLVFAVCKSKFISHQLTQYLPWLFRYYIRRDKTAEQPSLYLDLIWGPKVGQSPKLSRTSIPPLPHNGAGEQEQSIEPEGVRNSADTDHN</sequence>
<dbReference type="RefSeq" id="XP_066707744.1">
    <property type="nucleotide sequence ID" value="XM_066866068.1"/>
</dbReference>
<feature type="transmembrane region" description="Helical" evidence="3">
    <location>
        <begin position="107"/>
        <end position="126"/>
    </location>
</feature>
<protein>
    <submittedName>
        <fullName evidence="4">Sugar transporter</fullName>
    </submittedName>
</protein>
<comment type="caution">
    <text evidence="4">The sequence shown here is derived from an EMBL/GenBank/DDBJ whole genome shotgun (WGS) entry which is preliminary data.</text>
</comment>
<evidence type="ECO:0000256" key="1">
    <source>
        <dbReference type="ARBA" id="ARBA00022448"/>
    </source>
</evidence>
<dbReference type="Proteomes" id="UP001480595">
    <property type="component" value="Unassembled WGS sequence"/>
</dbReference>
<keyword evidence="4" id="KW-0762">Sugar transport</keyword>
<dbReference type="EMBL" id="JAQQWL010000016">
    <property type="protein sequence ID" value="KAK8037892.1"/>
    <property type="molecule type" value="Genomic_DNA"/>
</dbReference>
<gene>
    <name evidence="4" type="ORF">PG994_014659</name>
</gene>
<evidence type="ECO:0000256" key="3">
    <source>
        <dbReference type="SAM" id="Phobius"/>
    </source>
</evidence>
<evidence type="ECO:0000313" key="4">
    <source>
        <dbReference type="EMBL" id="KAK8037892.1"/>
    </source>
</evidence>
<feature type="region of interest" description="Disordered" evidence="2">
    <location>
        <begin position="310"/>
        <end position="347"/>
    </location>
</feature>
<keyword evidence="3" id="KW-0472">Membrane</keyword>
<keyword evidence="3" id="KW-1133">Transmembrane helix</keyword>
<dbReference type="PANTHER" id="PTHR48020:SF4">
    <property type="entry name" value="SYMPORT, PUTATIVE (AFU_ORTHOLOGUE AFUA_3G11790)-RELATED"/>
    <property type="match status" value="1"/>
</dbReference>
<accession>A0ABR1SU88</accession>
<feature type="transmembrane region" description="Helical" evidence="3">
    <location>
        <begin position="133"/>
        <end position="151"/>
    </location>
</feature>
<dbReference type="Gene3D" id="1.20.1250.20">
    <property type="entry name" value="MFS general substrate transporter like domains"/>
    <property type="match status" value="1"/>
</dbReference>